<dbReference type="AlphaFoldDB" id="A0AAE3DI56"/>
<dbReference type="InterPro" id="IPR019480">
    <property type="entry name" value="Dihydroorotate_DH_Fe-S-bd"/>
</dbReference>
<comment type="subunit">
    <text evidence="11">Heterotetramer of 2 PyrK and 2 PyrD type B subunits.</text>
</comment>
<dbReference type="InterPro" id="IPR037117">
    <property type="entry name" value="Dihydroorotate_DH_ele_sf"/>
</dbReference>
<keyword evidence="6 11" id="KW-0274">FAD</keyword>
<keyword evidence="5 11" id="KW-0479">Metal-binding</keyword>
<dbReference type="Gene3D" id="3.40.50.80">
    <property type="entry name" value="Nucleotide-binding domain of ferredoxin-NADP reductase (FNR) module"/>
    <property type="match status" value="1"/>
</dbReference>
<feature type="binding site" evidence="11 13">
    <location>
        <position position="239"/>
    </location>
    <ligand>
        <name>[2Fe-2S] cluster</name>
        <dbReference type="ChEBI" id="CHEBI:190135"/>
    </ligand>
</feature>
<evidence type="ECO:0000256" key="10">
    <source>
        <dbReference type="ARBA" id="ARBA00023014"/>
    </source>
</evidence>
<dbReference type="InterPro" id="IPR050353">
    <property type="entry name" value="PyrK_electron_transfer"/>
</dbReference>
<dbReference type="GO" id="GO:0016491">
    <property type="term" value="F:oxidoreductase activity"/>
    <property type="evidence" value="ECO:0007669"/>
    <property type="project" value="InterPro"/>
</dbReference>
<dbReference type="Pfam" id="PF10418">
    <property type="entry name" value="DHODB_Fe-S_bind"/>
    <property type="match status" value="1"/>
</dbReference>
<accession>A0AAE3DI56</accession>
<evidence type="ECO:0000256" key="2">
    <source>
        <dbReference type="ARBA" id="ARBA00022448"/>
    </source>
</evidence>
<dbReference type="RefSeq" id="WP_308448963.1">
    <property type="nucleotide sequence ID" value="NZ_JAJEQC010000004.1"/>
</dbReference>
<evidence type="ECO:0000256" key="4">
    <source>
        <dbReference type="ARBA" id="ARBA00022714"/>
    </source>
</evidence>
<name>A0AAE3DI56_9FIRM</name>
<evidence type="ECO:0000256" key="12">
    <source>
        <dbReference type="PIRSR" id="PIRSR006816-1"/>
    </source>
</evidence>
<dbReference type="PIRSF" id="PIRSF006816">
    <property type="entry name" value="Cyc3_hyd_g"/>
    <property type="match status" value="1"/>
</dbReference>
<keyword evidence="8 11" id="KW-0249">Electron transport</keyword>
<keyword evidence="3 11" id="KW-0285">Flavoprotein</keyword>
<evidence type="ECO:0000256" key="9">
    <source>
        <dbReference type="ARBA" id="ARBA00023004"/>
    </source>
</evidence>
<proteinExistence type="inferred from homology"/>
<evidence type="ECO:0000256" key="5">
    <source>
        <dbReference type="ARBA" id="ARBA00022723"/>
    </source>
</evidence>
<dbReference type="InterPro" id="IPR039261">
    <property type="entry name" value="FNR_nucleotide-bd"/>
</dbReference>
<keyword evidence="16" id="KW-1185">Reference proteome</keyword>
<dbReference type="GO" id="GO:0050660">
    <property type="term" value="F:flavin adenine dinucleotide binding"/>
    <property type="evidence" value="ECO:0007669"/>
    <property type="project" value="InterPro"/>
</dbReference>
<feature type="binding site" evidence="11 13">
    <location>
        <position position="219"/>
    </location>
    <ligand>
        <name>[2Fe-2S] cluster</name>
        <dbReference type="ChEBI" id="CHEBI:190135"/>
    </ligand>
</feature>
<keyword evidence="2 11" id="KW-0813">Transport</keyword>
<dbReference type="PANTHER" id="PTHR43513:SF3">
    <property type="entry name" value="DIHYDROOROTATE DEHYDROGENASE B (NAD(+)), ELECTRON TRANSFER SUBUNIT-RELATED"/>
    <property type="match status" value="1"/>
</dbReference>
<keyword evidence="9 11" id="KW-0408">Iron</keyword>
<keyword evidence="10 11" id="KW-0411">Iron-sulfur</keyword>
<dbReference type="HAMAP" id="MF_01211">
    <property type="entry name" value="DHODB_Fe_S_bind"/>
    <property type="match status" value="1"/>
</dbReference>
<comment type="cofactor">
    <cofactor evidence="11">
        <name>[2Fe-2S] cluster</name>
        <dbReference type="ChEBI" id="CHEBI:190135"/>
    </cofactor>
    <text evidence="11">Binds 1 [2Fe-2S] cluster per subunit.</text>
</comment>
<feature type="binding site" evidence="11 13">
    <location>
        <position position="214"/>
    </location>
    <ligand>
        <name>[2Fe-2S] cluster</name>
        <dbReference type="ChEBI" id="CHEBI:190135"/>
    </ligand>
</feature>
<feature type="binding site" evidence="11 13">
    <location>
        <position position="222"/>
    </location>
    <ligand>
        <name>[2Fe-2S] cluster</name>
        <dbReference type="ChEBI" id="CHEBI:190135"/>
    </ligand>
</feature>
<evidence type="ECO:0000256" key="3">
    <source>
        <dbReference type="ARBA" id="ARBA00022630"/>
    </source>
</evidence>
<feature type="binding site" evidence="11 12">
    <location>
        <begin position="51"/>
        <end position="54"/>
    </location>
    <ligand>
        <name>FAD</name>
        <dbReference type="ChEBI" id="CHEBI:57692"/>
    </ligand>
</feature>
<keyword evidence="4 11" id="KW-0001">2Fe-2S</keyword>
<dbReference type="InterPro" id="IPR012165">
    <property type="entry name" value="Cyt_c3_hydrogenase_gsu"/>
</dbReference>
<evidence type="ECO:0000259" key="14">
    <source>
        <dbReference type="PROSITE" id="PS51384"/>
    </source>
</evidence>
<dbReference type="PANTHER" id="PTHR43513">
    <property type="entry name" value="DIHYDROOROTATE DEHYDROGENASE B (NAD(+)), ELECTRON TRANSFER SUBUNIT"/>
    <property type="match status" value="1"/>
</dbReference>
<dbReference type="Gene3D" id="2.10.240.10">
    <property type="entry name" value="Dihydroorotate dehydrogenase, electron transfer subunit"/>
    <property type="match status" value="1"/>
</dbReference>
<keyword evidence="7 11" id="KW-0665">Pyrimidine biosynthesis</keyword>
<comment type="cofactor">
    <cofactor evidence="11 12">
        <name>FAD</name>
        <dbReference type="ChEBI" id="CHEBI:57692"/>
    </cofactor>
    <text evidence="11 12">Binds 1 FAD per subunit.</text>
</comment>
<dbReference type="SUPFAM" id="SSF63380">
    <property type="entry name" value="Riboflavin synthase domain-like"/>
    <property type="match status" value="1"/>
</dbReference>
<evidence type="ECO:0000256" key="7">
    <source>
        <dbReference type="ARBA" id="ARBA00022975"/>
    </source>
</evidence>
<feature type="binding site" evidence="11 12">
    <location>
        <begin position="68"/>
        <end position="70"/>
    </location>
    <ligand>
        <name>FAD</name>
        <dbReference type="ChEBI" id="CHEBI:57692"/>
    </ligand>
</feature>
<comment type="function">
    <text evidence="11">Responsible for channeling the electrons from the oxidation of dihydroorotate from the FMN redox center in the PyrD type B subunit to the ultimate electron acceptor NAD(+).</text>
</comment>
<comment type="caution">
    <text evidence="15">The sequence shown here is derived from an EMBL/GenBank/DDBJ whole genome shotgun (WGS) entry which is preliminary data.</text>
</comment>
<evidence type="ECO:0000256" key="1">
    <source>
        <dbReference type="ARBA" id="ARBA00006422"/>
    </source>
</evidence>
<comment type="pathway">
    <text evidence="11">Pyrimidine metabolism; UMP biosynthesis via de novo pathway; orotate from (S)-dihydroorotate (NAD(+) route): step 1/1.</text>
</comment>
<dbReference type="GO" id="GO:0009055">
    <property type="term" value="F:electron transfer activity"/>
    <property type="evidence" value="ECO:0007669"/>
    <property type="project" value="UniProtKB-UniRule"/>
</dbReference>
<dbReference type="InterPro" id="IPR017927">
    <property type="entry name" value="FAD-bd_FR_type"/>
</dbReference>
<dbReference type="Gene3D" id="2.40.30.10">
    <property type="entry name" value="Translation factors"/>
    <property type="match status" value="1"/>
</dbReference>
<dbReference type="SUPFAM" id="SSF52343">
    <property type="entry name" value="Ferredoxin reductase-like, C-terminal NADP-linked domain"/>
    <property type="match status" value="1"/>
</dbReference>
<evidence type="ECO:0000256" key="11">
    <source>
        <dbReference type="HAMAP-Rule" id="MF_01211"/>
    </source>
</evidence>
<dbReference type="EMBL" id="JAJEQC010000004">
    <property type="protein sequence ID" value="MCC2136489.1"/>
    <property type="molecule type" value="Genomic_DNA"/>
</dbReference>
<dbReference type="GO" id="GO:0046872">
    <property type="term" value="F:metal ion binding"/>
    <property type="evidence" value="ECO:0007669"/>
    <property type="project" value="UniProtKB-KW"/>
</dbReference>
<evidence type="ECO:0000256" key="8">
    <source>
        <dbReference type="ARBA" id="ARBA00022982"/>
    </source>
</evidence>
<evidence type="ECO:0000256" key="6">
    <source>
        <dbReference type="ARBA" id="ARBA00022827"/>
    </source>
</evidence>
<dbReference type="InterPro" id="IPR017938">
    <property type="entry name" value="Riboflavin_synthase-like_b-brl"/>
</dbReference>
<feature type="domain" description="FAD-binding FR-type" evidence="14">
    <location>
        <begin position="3"/>
        <end position="100"/>
    </location>
</feature>
<gene>
    <name evidence="11" type="primary">pyrK</name>
    <name evidence="15" type="ORF">LKD31_05615</name>
</gene>
<comment type="cofactor">
    <cofactor evidence="13">
        <name>[2Fe-2S] cluster</name>
        <dbReference type="ChEBI" id="CHEBI:190135"/>
    </cofactor>
    <text evidence="13">Binds 1 [2Fe-2S] cluster per subunit.</text>
</comment>
<comment type="similarity">
    <text evidence="1 11">Belongs to the PyrK family.</text>
</comment>
<evidence type="ECO:0000256" key="13">
    <source>
        <dbReference type="PIRSR" id="PIRSR006816-2"/>
    </source>
</evidence>
<dbReference type="PROSITE" id="PS51384">
    <property type="entry name" value="FAD_FR"/>
    <property type="match status" value="1"/>
</dbReference>
<protein>
    <recommendedName>
        <fullName evidence="11">Dihydroorotate dehydrogenase B (NAD(+)), electron transfer subunit</fullName>
    </recommendedName>
    <alternativeName>
        <fullName evidence="11">Dihydroorotate oxidase B, electron transfer subunit</fullName>
    </alternativeName>
</protein>
<dbReference type="Proteomes" id="UP001199424">
    <property type="component" value="Unassembled WGS sequence"/>
</dbReference>
<reference evidence="15" key="1">
    <citation type="submission" date="2021-10" db="EMBL/GenBank/DDBJ databases">
        <title>Anaerobic single-cell dispensing facilitates the cultivation of human gut bacteria.</title>
        <authorList>
            <person name="Afrizal A."/>
        </authorList>
    </citation>
    <scope>NUCLEOTIDE SEQUENCE</scope>
    <source>
        <strain evidence="15">CLA-AA-H250</strain>
    </source>
</reference>
<evidence type="ECO:0000313" key="15">
    <source>
        <dbReference type="EMBL" id="MCC2136489.1"/>
    </source>
</evidence>
<dbReference type="GO" id="GO:0051537">
    <property type="term" value="F:2 iron, 2 sulfur cluster binding"/>
    <property type="evidence" value="ECO:0007669"/>
    <property type="project" value="UniProtKB-KW"/>
</dbReference>
<sequence>MKYDVQLCEVLRRAQTAENTFDYTVLAPKLAEVAQPGQFAHIYVPGKTLRRPISICDIDKKNGTLRFVFQIRGAGTEQLSKFEVGDKMDILAPLGHGFTFDPNAHNLFIGGGIGVPPLFGAARQCGKNATVAVGFRNKDFVILEDDFHAAGCDLRIATDDGSYGHHGLVIDLIQDVHPDKIFACGPKVMLRAVTEFAKAHNIPCEISLEERMACGIGACLGCAVELYDENGETYMGHVCKDGPVFPAERVVF</sequence>
<organism evidence="15 16">
    <name type="scientific">Hominenteromicrobium mulieris</name>
    <dbReference type="NCBI Taxonomy" id="2885357"/>
    <lineage>
        <taxon>Bacteria</taxon>
        <taxon>Bacillati</taxon>
        <taxon>Bacillota</taxon>
        <taxon>Clostridia</taxon>
        <taxon>Eubacteriales</taxon>
        <taxon>Oscillospiraceae</taxon>
        <taxon>Hominenteromicrobium</taxon>
    </lineage>
</organism>
<dbReference type="InterPro" id="IPR023455">
    <property type="entry name" value="Dihydroorotate_DHASE_ETsu"/>
</dbReference>
<dbReference type="GO" id="GO:0044205">
    <property type="term" value="P:'de novo' UMP biosynthetic process"/>
    <property type="evidence" value="ECO:0007669"/>
    <property type="project" value="UniProtKB-UniRule"/>
</dbReference>
<evidence type="ECO:0000313" key="16">
    <source>
        <dbReference type="Proteomes" id="UP001199424"/>
    </source>
</evidence>
<feature type="binding site" evidence="11 12">
    <location>
        <begin position="75"/>
        <end position="76"/>
    </location>
    <ligand>
        <name>FAD</name>
        <dbReference type="ChEBI" id="CHEBI:57692"/>
    </ligand>
</feature>
<dbReference type="CDD" id="cd06218">
    <property type="entry name" value="DHOD_e_trans"/>
    <property type="match status" value="1"/>
</dbReference>